<dbReference type="GO" id="GO:0006508">
    <property type="term" value="P:proteolysis"/>
    <property type="evidence" value="ECO:0007669"/>
    <property type="project" value="UniProtKB-KW"/>
</dbReference>
<dbReference type="PROSITE" id="PS50600">
    <property type="entry name" value="ULP_PROTEASE"/>
    <property type="match status" value="1"/>
</dbReference>
<dbReference type="InterPro" id="IPR003653">
    <property type="entry name" value="Peptidase_C48_C"/>
</dbReference>
<sequence>MEVKTKKKRKKYEMVREIVTKIEWPSPISDYDLMLFPTHRDLHWMLIVLDNRDKTVHYYDTIKSDNPPILEDYKVMIKHCHPEFALKFMNHTNIPQQSDQDSCGPFVCNYGAMIVFHYLTGLPEFDIQHHKTFNKAITNYQPESDAEKSSDNVTSRTSRYKALVKRKREEHAKETAKRPNEIVDQTVVDNNQANNSQNSEKSHQPLEVPEFQNANVAENQQSAETNTDNDAVPSEIVDEAVVDNKQKIASQNFTLHYQCPYPPCKYIVLARLKSRMNAHLNPLPKKMKTGQIVIKPPRCKHRAKLETPTSDGKYWNNKRPFLEILVPIKNDQSESDDFDGK</sequence>
<feature type="domain" description="Ubiquitin-like protease family profile" evidence="6">
    <location>
        <begin position="1"/>
        <end position="114"/>
    </location>
</feature>
<dbReference type="GO" id="GO:0016926">
    <property type="term" value="P:protein desumoylation"/>
    <property type="evidence" value="ECO:0007669"/>
    <property type="project" value="TreeGrafter"/>
</dbReference>
<dbReference type="PANTHER" id="PTHR12606:SF141">
    <property type="entry name" value="GH15225P-RELATED"/>
    <property type="match status" value="1"/>
</dbReference>
<dbReference type="InterPro" id="IPR038765">
    <property type="entry name" value="Papain-like_cys_pep_sf"/>
</dbReference>
<evidence type="ECO:0000256" key="2">
    <source>
        <dbReference type="ARBA" id="ARBA00022670"/>
    </source>
</evidence>
<dbReference type="GO" id="GO:0005634">
    <property type="term" value="C:nucleus"/>
    <property type="evidence" value="ECO:0007669"/>
    <property type="project" value="TreeGrafter"/>
</dbReference>
<evidence type="ECO:0000256" key="3">
    <source>
        <dbReference type="ARBA" id="ARBA00022801"/>
    </source>
</evidence>
<dbReference type="Gene3D" id="3.40.395.10">
    <property type="entry name" value="Adenoviral Proteinase, Chain A"/>
    <property type="match status" value="1"/>
</dbReference>
<keyword evidence="3" id="KW-0378">Hydrolase</keyword>
<protein>
    <recommendedName>
        <fullName evidence="6">Ubiquitin-like protease family profile domain-containing protein</fullName>
    </recommendedName>
</protein>
<dbReference type="GO" id="GO:0016929">
    <property type="term" value="F:deSUMOylase activity"/>
    <property type="evidence" value="ECO:0007669"/>
    <property type="project" value="TreeGrafter"/>
</dbReference>
<evidence type="ECO:0000313" key="7">
    <source>
        <dbReference type="EnsemblMetazoa" id="tetur03g00180.1"/>
    </source>
</evidence>
<keyword evidence="2" id="KW-0645">Protease</keyword>
<reference evidence="8" key="1">
    <citation type="submission" date="2011-08" db="EMBL/GenBank/DDBJ databases">
        <authorList>
            <person name="Rombauts S."/>
        </authorList>
    </citation>
    <scope>NUCLEOTIDE SEQUENCE</scope>
    <source>
        <strain evidence="8">London</strain>
    </source>
</reference>
<dbReference type="PANTHER" id="PTHR12606">
    <property type="entry name" value="SENTRIN/SUMO-SPECIFIC PROTEASE"/>
    <property type="match status" value="1"/>
</dbReference>
<dbReference type="STRING" id="32264.T1JYF4"/>
<comment type="similarity">
    <text evidence="1">Belongs to the peptidase C48 family.</text>
</comment>
<evidence type="ECO:0000256" key="4">
    <source>
        <dbReference type="ARBA" id="ARBA00022807"/>
    </source>
</evidence>
<dbReference type="EnsemblMetazoa" id="tetur03g00180.1">
    <property type="protein sequence ID" value="tetur03g00180.1"/>
    <property type="gene ID" value="tetur03g00180"/>
</dbReference>
<dbReference type="AlphaFoldDB" id="T1JYF4"/>
<organism evidence="7 8">
    <name type="scientific">Tetranychus urticae</name>
    <name type="common">Two-spotted spider mite</name>
    <dbReference type="NCBI Taxonomy" id="32264"/>
    <lineage>
        <taxon>Eukaryota</taxon>
        <taxon>Metazoa</taxon>
        <taxon>Ecdysozoa</taxon>
        <taxon>Arthropoda</taxon>
        <taxon>Chelicerata</taxon>
        <taxon>Arachnida</taxon>
        <taxon>Acari</taxon>
        <taxon>Acariformes</taxon>
        <taxon>Trombidiformes</taxon>
        <taxon>Prostigmata</taxon>
        <taxon>Eleutherengona</taxon>
        <taxon>Raphignathae</taxon>
        <taxon>Tetranychoidea</taxon>
        <taxon>Tetranychidae</taxon>
        <taxon>Tetranychus</taxon>
    </lineage>
</organism>
<name>T1JYF4_TETUR</name>
<dbReference type="HOGENOM" id="CLU_814635_0_0_1"/>
<dbReference type="EMBL" id="CAEY01001105">
    <property type="status" value="NOT_ANNOTATED_CDS"/>
    <property type="molecule type" value="Genomic_DNA"/>
</dbReference>
<evidence type="ECO:0000313" key="8">
    <source>
        <dbReference type="Proteomes" id="UP000015104"/>
    </source>
</evidence>
<evidence type="ECO:0000256" key="1">
    <source>
        <dbReference type="ARBA" id="ARBA00005234"/>
    </source>
</evidence>
<evidence type="ECO:0000259" key="6">
    <source>
        <dbReference type="PROSITE" id="PS50600"/>
    </source>
</evidence>
<dbReference type="Pfam" id="PF02902">
    <property type="entry name" value="Peptidase_C48"/>
    <property type="match status" value="1"/>
</dbReference>
<accession>T1JYF4</accession>
<dbReference type="SUPFAM" id="SSF54001">
    <property type="entry name" value="Cysteine proteinases"/>
    <property type="match status" value="1"/>
</dbReference>
<keyword evidence="8" id="KW-1185">Reference proteome</keyword>
<feature type="region of interest" description="Disordered" evidence="5">
    <location>
        <begin position="142"/>
        <end position="187"/>
    </location>
</feature>
<proteinExistence type="inferred from homology"/>
<evidence type="ECO:0000256" key="5">
    <source>
        <dbReference type="SAM" id="MobiDB-lite"/>
    </source>
</evidence>
<feature type="compositionally biased region" description="Basic and acidic residues" evidence="5">
    <location>
        <begin position="167"/>
        <end position="181"/>
    </location>
</feature>
<dbReference type="Proteomes" id="UP000015104">
    <property type="component" value="Unassembled WGS sequence"/>
</dbReference>
<reference evidence="7" key="2">
    <citation type="submission" date="2015-06" db="UniProtKB">
        <authorList>
            <consortium name="EnsemblMetazoa"/>
        </authorList>
    </citation>
    <scope>IDENTIFICATION</scope>
</reference>
<keyword evidence="4" id="KW-0788">Thiol protease</keyword>